<comment type="caution">
    <text evidence="1">The sequence shown here is derived from an EMBL/GenBank/DDBJ whole genome shotgun (WGS) entry which is preliminary data.</text>
</comment>
<proteinExistence type="predicted"/>
<keyword evidence="2" id="KW-1185">Reference proteome</keyword>
<dbReference type="OrthoDB" id="3929326at2759"/>
<sequence length="133" mass="15516">MRGSFLRPFNITKLIGKNAVEVRLTEEFSRKHPVFQVSLVKQNFKKEEVKFPSRKRNPTPPEIAEVEDSPGPVKKIIKARNIRLNGKDQRQYLGRFKNQTAEKGKWLAEDAIPGGNFHLRRFRAARRTENFNK</sequence>
<dbReference type="EMBL" id="AVOT02001999">
    <property type="protein sequence ID" value="MBW0468862.1"/>
    <property type="molecule type" value="Genomic_DNA"/>
</dbReference>
<accession>A0A9Q3BP20</accession>
<evidence type="ECO:0000313" key="1">
    <source>
        <dbReference type="EMBL" id="MBW0468862.1"/>
    </source>
</evidence>
<name>A0A9Q3BP20_9BASI</name>
<gene>
    <name evidence="1" type="ORF">O181_008577</name>
</gene>
<evidence type="ECO:0000313" key="2">
    <source>
        <dbReference type="Proteomes" id="UP000765509"/>
    </source>
</evidence>
<organism evidence="1 2">
    <name type="scientific">Austropuccinia psidii MF-1</name>
    <dbReference type="NCBI Taxonomy" id="1389203"/>
    <lineage>
        <taxon>Eukaryota</taxon>
        <taxon>Fungi</taxon>
        <taxon>Dikarya</taxon>
        <taxon>Basidiomycota</taxon>
        <taxon>Pucciniomycotina</taxon>
        <taxon>Pucciniomycetes</taxon>
        <taxon>Pucciniales</taxon>
        <taxon>Sphaerophragmiaceae</taxon>
        <taxon>Austropuccinia</taxon>
    </lineage>
</organism>
<protein>
    <submittedName>
        <fullName evidence="1">Uncharacterized protein</fullName>
    </submittedName>
</protein>
<reference evidence="1" key="1">
    <citation type="submission" date="2021-03" db="EMBL/GenBank/DDBJ databases">
        <title>Draft genome sequence of rust myrtle Austropuccinia psidii MF-1, a brazilian biotype.</title>
        <authorList>
            <person name="Quecine M.C."/>
            <person name="Pachon D.M.R."/>
            <person name="Bonatelli M.L."/>
            <person name="Correr F.H."/>
            <person name="Franceschini L.M."/>
            <person name="Leite T.F."/>
            <person name="Margarido G.R.A."/>
            <person name="Almeida C.A."/>
            <person name="Ferrarezi J.A."/>
            <person name="Labate C.A."/>
        </authorList>
    </citation>
    <scope>NUCLEOTIDE SEQUENCE</scope>
    <source>
        <strain evidence="1">MF-1</strain>
    </source>
</reference>
<dbReference type="AlphaFoldDB" id="A0A9Q3BP20"/>
<dbReference type="Proteomes" id="UP000765509">
    <property type="component" value="Unassembled WGS sequence"/>
</dbReference>